<proteinExistence type="predicted"/>
<gene>
    <name evidence="1" type="ORF">MRN70_02540</name>
</gene>
<evidence type="ECO:0000313" key="1">
    <source>
        <dbReference type="EMBL" id="XAG21731.1"/>
    </source>
</evidence>
<dbReference type="AlphaFoldDB" id="A0AAU6SP00"/>
<reference evidence="1" key="1">
    <citation type="submission" date="2022-03" db="EMBL/GenBank/DDBJ databases">
        <title>Sea Food Isolates.</title>
        <authorList>
            <person name="Li c."/>
        </authorList>
    </citation>
    <scope>NUCLEOTIDE SEQUENCE</scope>
    <source>
        <strain evidence="1">19PA01SH03</strain>
    </source>
</reference>
<dbReference type="EMBL" id="CP095338">
    <property type="protein sequence ID" value="XAG21731.1"/>
    <property type="molecule type" value="Genomic_DNA"/>
</dbReference>
<organism evidence="1">
    <name type="scientific">bacterium 19PA01SH03</name>
    <dbReference type="NCBI Taxonomy" id="2920705"/>
    <lineage>
        <taxon>Bacteria</taxon>
    </lineage>
</organism>
<accession>A0AAU6SP00</accession>
<protein>
    <submittedName>
        <fullName evidence="1">Uncharacterized protein</fullName>
    </submittedName>
</protein>
<name>A0AAU6SP00_UNCXX</name>
<sequence>MVNQNKFKPEPLIERLYSHLEQNLETLAIVEPKLRNNITLSEPPYGADDQFNIVILEAVMTVLGDSENSAFWFAQEAYGWDSFEDAADGVRFLGYSKRLITEPEALVADILQLGAKRIAVINEEGSWDETCFAVEAKK</sequence>